<name>A0A2U3NC74_9MYCO</name>
<evidence type="ECO:0000313" key="3">
    <source>
        <dbReference type="Proteomes" id="UP000241595"/>
    </source>
</evidence>
<gene>
    <name evidence="2" type="ORF">MTAB308_2580</name>
</gene>
<proteinExistence type="predicted"/>
<keyword evidence="1" id="KW-1133">Transmembrane helix</keyword>
<feature type="transmembrane region" description="Helical" evidence="1">
    <location>
        <begin position="80"/>
        <end position="102"/>
    </location>
</feature>
<protein>
    <recommendedName>
        <fullName evidence="4">Transmembrane protein</fullName>
    </recommendedName>
</protein>
<feature type="transmembrane region" description="Helical" evidence="1">
    <location>
        <begin position="21"/>
        <end position="43"/>
    </location>
</feature>
<organism evidence="2 3">
    <name type="scientific">Mycobacterium terramassiliense</name>
    <dbReference type="NCBI Taxonomy" id="1841859"/>
    <lineage>
        <taxon>Bacteria</taxon>
        <taxon>Bacillati</taxon>
        <taxon>Actinomycetota</taxon>
        <taxon>Actinomycetes</taxon>
        <taxon>Mycobacteriales</taxon>
        <taxon>Mycobacteriaceae</taxon>
        <taxon>Mycobacterium</taxon>
    </lineage>
</organism>
<dbReference type="STRING" id="1841859.GCA_900157385_02576"/>
<accession>A0A2U3NC74</accession>
<feature type="transmembrane region" description="Helical" evidence="1">
    <location>
        <begin position="55"/>
        <end position="73"/>
    </location>
</feature>
<keyword evidence="1" id="KW-0472">Membrane</keyword>
<evidence type="ECO:0008006" key="4">
    <source>
        <dbReference type="Google" id="ProtNLM"/>
    </source>
</evidence>
<keyword evidence="3" id="KW-1185">Reference proteome</keyword>
<dbReference type="EMBL" id="FTRV01000011">
    <property type="protein sequence ID" value="SPM29089.1"/>
    <property type="molecule type" value="Genomic_DNA"/>
</dbReference>
<dbReference type="Proteomes" id="UP000241595">
    <property type="component" value="Unassembled WGS sequence"/>
</dbReference>
<sequence>MLPRLDRPYDQLLTSMIRSDTVIGVIGGIATGYVLWLVAFSIADDNAAVGQWAPTVLLLSLALAVCATLWASLQRRRKKYAWSGFGFGLPLLPVTLTLAVLADVYF</sequence>
<dbReference type="AlphaFoldDB" id="A0A2U3NC74"/>
<evidence type="ECO:0000256" key="1">
    <source>
        <dbReference type="SAM" id="Phobius"/>
    </source>
</evidence>
<keyword evidence="1" id="KW-0812">Transmembrane</keyword>
<evidence type="ECO:0000313" key="2">
    <source>
        <dbReference type="EMBL" id="SPM29089.1"/>
    </source>
</evidence>
<reference evidence="2 3" key="1">
    <citation type="submission" date="2017-01" db="EMBL/GenBank/DDBJ databases">
        <authorList>
            <consortium name="Urmite Genomes"/>
        </authorList>
    </citation>
    <scope>NUCLEOTIDE SEQUENCE [LARGE SCALE GENOMIC DNA]</scope>
    <source>
        <strain evidence="2 3">AB308</strain>
    </source>
</reference>